<dbReference type="AlphaFoldDB" id="A0A9D9GXB4"/>
<evidence type="ECO:0000256" key="8">
    <source>
        <dbReference type="ARBA" id="ARBA00022516"/>
    </source>
</evidence>
<feature type="transmembrane region" description="Helical" evidence="19">
    <location>
        <begin position="161"/>
        <end position="181"/>
    </location>
</feature>
<dbReference type="GO" id="GO:0046474">
    <property type="term" value="P:glycerophospholipid biosynthetic process"/>
    <property type="evidence" value="ECO:0007669"/>
    <property type="project" value="TreeGrafter"/>
</dbReference>
<evidence type="ECO:0000256" key="2">
    <source>
        <dbReference type="ARBA" id="ARBA00004141"/>
    </source>
</evidence>
<reference evidence="20" key="1">
    <citation type="submission" date="2020-10" db="EMBL/GenBank/DDBJ databases">
        <authorList>
            <person name="Gilroy R."/>
        </authorList>
    </citation>
    <scope>NUCLEOTIDE SEQUENCE</scope>
    <source>
        <strain evidence="20">11159</strain>
    </source>
</reference>
<sequence length="225" mass="25590">MKINLPTKITLSRIIASFLLILAIIVIYIVDQYIPFVSNANFKIGENVTMNWIMLILFFVFLVASLTDFLDGYLARKNNEVTDLGKFLDPIADKMLVNSMLIFLSLNFVSLNNSLNEQLMKFPFFLVILMIIRDLVVDGLRLMAAKKNIVISANIFGKLKTVLQMVSISLVFLNGFPFSFFDYGFNPYLKITTIFCYLTTLASLISGIIYVIQNRFVFIGGKNNE</sequence>
<comment type="catalytic activity">
    <reaction evidence="16">
        <text>a CDP-1,2-diacyl-sn-glycerol + sn-glycerol 3-phosphate = a 1,2-diacyl-sn-glycero-3-phospho-(1'-sn-glycero-3'-phosphate) + CMP + H(+)</text>
        <dbReference type="Rhea" id="RHEA:12593"/>
        <dbReference type="ChEBI" id="CHEBI:15378"/>
        <dbReference type="ChEBI" id="CHEBI:57597"/>
        <dbReference type="ChEBI" id="CHEBI:58332"/>
        <dbReference type="ChEBI" id="CHEBI:60110"/>
        <dbReference type="ChEBI" id="CHEBI:60377"/>
        <dbReference type="EC" id="2.7.8.5"/>
    </reaction>
</comment>
<keyword evidence="14" id="KW-0594">Phospholipid biosynthesis</keyword>
<evidence type="ECO:0000256" key="17">
    <source>
        <dbReference type="NCBIfam" id="TIGR00560"/>
    </source>
</evidence>
<feature type="transmembrane region" description="Helical" evidence="19">
    <location>
        <begin position="187"/>
        <end position="212"/>
    </location>
</feature>
<dbReference type="NCBIfam" id="TIGR00560">
    <property type="entry name" value="pgsA"/>
    <property type="match status" value="1"/>
</dbReference>
<comment type="similarity">
    <text evidence="5 18">Belongs to the CDP-alcohol phosphatidyltransferase class-I family.</text>
</comment>
<dbReference type="PANTHER" id="PTHR14269">
    <property type="entry name" value="CDP-DIACYLGLYCEROL--GLYCEROL-3-PHOSPHATE 3-PHOSPHATIDYLTRANSFERASE-RELATED"/>
    <property type="match status" value="1"/>
</dbReference>
<dbReference type="EMBL" id="JADIMY010000049">
    <property type="protein sequence ID" value="MBO8427373.1"/>
    <property type="molecule type" value="Genomic_DNA"/>
</dbReference>
<dbReference type="Proteomes" id="UP000823613">
    <property type="component" value="Unassembled WGS sequence"/>
</dbReference>
<evidence type="ECO:0000256" key="7">
    <source>
        <dbReference type="ARBA" id="ARBA00014944"/>
    </source>
</evidence>
<evidence type="ECO:0000256" key="16">
    <source>
        <dbReference type="ARBA" id="ARBA00048586"/>
    </source>
</evidence>
<comment type="caution">
    <text evidence="20">The sequence shown here is derived from an EMBL/GenBank/DDBJ whole genome shotgun (WGS) entry which is preliminary data.</text>
</comment>
<dbReference type="InterPro" id="IPR048254">
    <property type="entry name" value="CDP_ALCOHOL_P_TRANSF_CS"/>
</dbReference>
<feature type="transmembrane region" description="Helical" evidence="19">
    <location>
        <begin position="91"/>
        <end position="110"/>
    </location>
</feature>
<organism evidence="20 21">
    <name type="scientific">Candidatus Onthovivens merdipullorum</name>
    <dbReference type="NCBI Taxonomy" id="2840889"/>
    <lineage>
        <taxon>Bacteria</taxon>
        <taxon>Bacillati</taxon>
        <taxon>Bacillota</taxon>
        <taxon>Bacilli</taxon>
        <taxon>Bacillales</taxon>
        <taxon>Candidatus Onthovivens</taxon>
    </lineage>
</organism>
<evidence type="ECO:0000256" key="12">
    <source>
        <dbReference type="ARBA" id="ARBA00023098"/>
    </source>
</evidence>
<reference evidence="20" key="2">
    <citation type="journal article" date="2021" name="PeerJ">
        <title>Extensive microbial diversity within the chicken gut microbiome revealed by metagenomics and culture.</title>
        <authorList>
            <person name="Gilroy R."/>
            <person name="Ravi A."/>
            <person name="Getino M."/>
            <person name="Pursley I."/>
            <person name="Horton D.L."/>
            <person name="Alikhan N.F."/>
            <person name="Baker D."/>
            <person name="Gharbi K."/>
            <person name="Hall N."/>
            <person name="Watson M."/>
            <person name="Adriaenssens E.M."/>
            <person name="Foster-Nyarko E."/>
            <person name="Jarju S."/>
            <person name="Secka A."/>
            <person name="Antonio M."/>
            <person name="Oren A."/>
            <person name="Chaudhuri R.R."/>
            <person name="La Ragione R."/>
            <person name="Hildebrand F."/>
            <person name="Pallen M.J."/>
        </authorList>
    </citation>
    <scope>NUCLEOTIDE SEQUENCE</scope>
    <source>
        <strain evidence="20">11159</strain>
    </source>
</reference>
<evidence type="ECO:0000256" key="5">
    <source>
        <dbReference type="ARBA" id="ARBA00010441"/>
    </source>
</evidence>
<evidence type="ECO:0000256" key="4">
    <source>
        <dbReference type="ARBA" id="ARBA00005189"/>
    </source>
</evidence>
<evidence type="ECO:0000256" key="10">
    <source>
        <dbReference type="ARBA" id="ARBA00022692"/>
    </source>
</evidence>
<protein>
    <recommendedName>
        <fullName evidence="7 17">CDP-diacylglycerol--glycerol-3-phosphate 3-phosphatidyltransferase</fullName>
        <ecNumber evidence="6 17">2.7.8.5</ecNumber>
    </recommendedName>
</protein>
<dbReference type="Pfam" id="PF01066">
    <property type="entry name" value="CDP-OH_P_transf"/>
    <property type="match status" value="1"/>
</dbReference>
<keyword evidence="12" id="KW-0443">Lipid metabolism</keyword>
<evidence type="ECO:0000256" key="6">
    <source>
        <dbReference type="ARBA" id="ARBA00013170"/>
    </source>
</evidence>
<feature type="transmembrane region" description="Helical" evidence="19">
    <location>
        <begin position="122"/>
        <end position="140"/>
    </location>
</feature>
<dbReference type="InterPro" id="IPR050324">
    <property type="entry name" value="CDP-alcohol_PTase-I"/>
</dbReference>
<keyword evidence="9 18" id="KW-0808">Transferase</keyword>
<evidence type="ECO:0000313" key="20">
    <source>
        <dbReference type="EMBL" id="MBO8427373.1"/>
    </source>
</evidence>
<dbReference type="PIRSF" id="PIRSF000847">
    <property type="entry name" value="Phos_ph_gly_syn"/>
    <property type="match status" value="1"/>
</dbReference>
<dbReference type="InterPro" id="IPR043130">
    <property type="entry name" value="CDP-OH_PTrfase_TM_dom"/>
</dbReference>
<comment type="subcellular location">
    <subcellularLocation>
        <location evidence="2">Membrane</location>
        <topology evidence="2">Multi-pass membrane protein</topology>
    </subcellularLocation>
</comment>
<dbReference type="GO" id="GO:0008444">
    <property type="term" value="F:CDP-diacylglycerol-glycerol-3-phosphate 3-phosphatidyltransferase activity"/>
    <property type="evidence" value="ECO:0007669"/>
    <property type="project" value="UniProtKB-UniRule"/>
</dbReference>
<dbReference type="PANTHER" id="PTHR14269:SF62">
    <property type="entry name" value="CDP-DIACYLGLYCEROL--GLYCEROL-3-PHOSPHATE 3-PHOSPHATIDYLTRANSFERASE 1, CHLOROPLASTIC"/>
    <property type="match status" value="1"/>
</dbReference>
<keyword evidence="10 19" id="KW-0812">Transmembrane</keyword>
<dbReference type="PROSITE" id="PS00379">
    <property type="entry name" value="CDP_ALCOHOL_P_TRANSF"/>
    <property type="match status" value="1"/>
</dbReference>
<evidence type="ECO:0000256" key="1">
    <source>
        <dbReference type="ARBA" id="ARBA00003973"/>
    </source>
</evidence>
<dbReference type="InterPro" id="IPR004570">
    <property type="entry name" value="Phosphatidylglycerol_P_synth"/>
</dbReference>
<evidence type="ECO:0000256" key="15">
    <source>
        <dbReference type="ARBA" id="ARBA00023264"/>
    </source>
</evidence>
<comment type="pathway">
    <text evidence="3">Phospholipid metabolism; phosphatidylglycerol biosynthesis; phosphatidylglycerol from CDP-diacylglycerol: step 1/2.</text>
</comment>
<dbReference type="Gene3D" id="1.20.120.1760">
    <property type="match status" value="1"/>
</dbReference>
<evidence type="ECO:0000256" key="14">
    <source>
        <dbReference type="ARBA" id="ARBA00023209"/>
    </source>
</evidence>
<keyword evidence="13 19" id="KW-0472">Membrane</keyword>
<dbReference type="GO" id="GO:0016020">
    <property type="term" value="C:membrane"/>
    <property type="evidence" value="ECO:0007669"/>
    <property type="project" value="UniProtKB-SubCell"/>
</dbReference>
<proteinExistence type="inferred from homology"/>
<evidence type="ECO:0000256" key="18">
    <source>
        <dbReference type="RuleBase" id="RU003750"/>
    </source>
</evidence>
<name>A0A9D9GXB4_9BACL</name>
<evidence type="ECO:0000313" key="21">
    <source>
        <dbReference type="Proteomes" id="UP000823613"/>
    </source>
</evidence>
<dbReference type="EC" id="2.7.8.5" evidence="6 17"/>
<accession>A0A9D9GXB4</accession>
<evidence type="ECO:0000256" key="9">
    <source>
        <dbReference type="ARBA" id="ARBA00022679"/>
    </source>
</evidence>
<evidence type="ECO:0000256" key="13">
    <source>
        <dbReference type="ARBA" id="ARBA00023136"/>
    </source>
</evidence>
<keyword evidence="15" id="KW-1208">Phospholipid metabolism</keyword>
<comment type="pathway">
    <text evidence="4">Lipid metabolism.</text>
</comment>
<gene>
    <name evidence="20" type="primary">pgsA</name>
    <name evidence="20" type="ORF">IAC58_02285</name>
</gene>
<evidence type="ECO:0000256" key="11">
    <source>
        <dbReference type="ARBA" id="ARBA00022989"/>
    </source>
</evidence>
<feature type="transmembrane region" description="Helical" evidence="19">
    <location>
        <begin position="12"/>
        <end position="30"/>
    </location>
</feature>
<evidence type="ECO:0000256" key="3">
    <source>
        <dbReference type="ARBA" id="ARBA00005042"/>
    </source>
</evidence>
<keyword evidence="11 19" id="KW-1133">Transmembrane helix</keyword>
<feature type="transmembrane region" description="Helical" evidence="19">
    <location>
        <begin position="50"/>
        <end position="70"/>
    </location>
</feature>
<dbReference type="InterPro" id="IPR000462">
    <property type="entry name" value="CDP-OH_P_trans"/>
</dbReference>
<comment type="function">
    <text evidence="1">This protein catalyzes the committed step to the synthesis of the acidic phospholipids.</text>
</comment>
<evidence type="ECO:0000256" key="19">
    <source>
        <dbReference type="SAM" id="Phobius"/>
    </source>
</evidence>
<keyword evidence="8" id="KW-0444">Lipid biosynthesis</keyword>